<dbReference type="Proteomes" id="UP001630127">
    <property type="component" value="Unassembled WGS sequence"/>
</dbReference>
<proteinExistence type="predicted"/>
<comment type="caution">
    <text evidence="1">The sequence shown here is derived from an EMBL/GenBank/DDBJ whole genome shotgun (WGS) entry which is preliminary data.</text>
</comment>
<organism evidence="1 2">
    <name type="scientific">Cinchona calisaya</name>
    <dbReference type="NCBI Taxonomy" id="153742"/>
    <lineage>
        <taxon>Eukaryota</taxon>
        <taxon>Viridiplantae</taxon>
        <taxon>Streptophyta</taxon>
        <taxon>Embryophyta</taxon>
        <taxon>Tracheophyta</taxon>
        <taxon>Spermatophyta</taxon>
        <taxon>Magnoliopsida</taxon>
        <taxon>eudicotyledons</taxon>
        <taxon>Gunneridae</taxon>
        <taxon>Pentapetalae</taxon>
        <taxon>asterids</taxon>
        <taxon>lamiids</taxon>
        <taxon>Gentianales</taxon>
        <taxon>Rubiaceae</taxon>
        <taxon>Cinchonoideae</taxon>
        <taxon>Cinchoneae</taxon>
        <taxon>Cinchona</taxon>
    </lineage>
</organism>
<keyword evidence="2" id="KW-1185">Reference proteome</keyword>
<evidence type="ECO:0000313" key="2">
    <source>
        <dbReference type="Proteomes" id="UP001630127"/>
    </source>
</evidence>
<reference evidence="1 2" key="1">
    <citation type="submission" date="2024-11" db="EMBL/GenBank/DDBJ databases">
        <title>A near-complete genome assembly of Cinchona calisaya.</title>
        <authorList>
            <person name="Lian D.C."/>
            <person name="Zhao X.W."/>
            <person name="Wei L."/>
        </authorList>
    </citation>
    <scope>NUCLEOTIDE SEQUENCE [LARGE SCALE GENOMIC DNA]</scope>
    <source>
        <tissue evidence="1">Nenye</tissue>
    </source>
</reference>
<dbReference type="AlphaFoldDB" id="A0ABD3B2M5"/>
<gene>
    <name evidence="1" type="ORF">ACH5RR_001161</name>
</gene>
<sequence>MPCYSIRLEKWHRKETTSIESWSPWEAFVGKSLPFPSNDPASPGSSTVRASFPPYAMLSRCRPTMLCAYGIFSRHSLPVVPSSSLAVWSGCPSLLRSVRVVMITPGYALAPLAGTPVSSNACENLGRSVLHSFDQRETKQGIANGIGVDSASAASCCTEVFQYVVPHVLPLLCSFPILIVKHHEQQDIEVRNSK</sequence>
<name>A0ABD3B2M5_9GENT</name>
<dbReference type="EMBL" id="JBJUIK010000001">
    <property type="protein sequence ID" value="KAL3537795.1"/>
    <property type="molecule type" value="Genomic_DNA"/>
</dbReference>
<protein>
    <submittedName>
        <fullName evidence="1">Uncharacterized protein</fullName>
    </submittedName>
</protein>
<evidence type="ECO:0000313" key="1">
    <source>
        <dbReference type="EMBL" id="KAL3537795.1"/>
    </source>
</evidence>
<accession>A0ABD3B2M5</accession>